<feature type="transmembrane region" description="Helical" evidence="1">
    <location>
        <begin position="42"/>
        <end position="60"/>
    </location>
</feature>
<name>A0A1U7EZ99_NATPD</name>
<feature type="transmembrane region" description="Helical" evidence="1">
    <location>
        <begin position="67"/>
        <end position="86"/>
    </location>
</feature>
<feature type="transmembrane region" description="Helical" evidence="1">
    <location>
        <begin position="98"/>
        <end position="116"/>
    </location>
</feature>
<dbReference type="STRING" id="348780.NP_5014A"/>
<dbReference type="EnsemblBacteria" id="CAI50598">
    <property type="protein sequence ID" value="CAI50598"/>
    <property type="gene ID" value="NP_5014A"/>
</dbReference>
<evidence type="ECO:0000313" key="3">
    <source>
        <dbReference type="Proteomes" id="UP000002698"/>
    </source>
</evidence>
<dbReference type="NCBIfam" id="NF037970">
    <property type="entry name" value="vanZ_1"/>
    <property type="match status" value="1"/>
</dbReference>
<dbReference type="AlphaFoldDB" id="A0A1U7EZ99"/>
<evidence type="ECO:0000256" key="1">
    <source>
        <dbReference type="SAM" id="Phobius"/>
    </source>
</evidence>
<organism evidence="2 3">
    <name type="scientific">Natronomonas pharaonis (strain ATCC 35678 / DSM 2160 / CIP 103997 / JCM 8858 / NBRC 14720 / NCIMB 2260 / Gabara)</name>
    <name type="common">Halobacterium pharaonis</name>
    <dbReference type="NCBI Taxonomy" id="348780"/>
    <lineage>
        <taxon>Archaea</taxon>
        <taxon>Methanobacteriati</taxon>
        <taxon>Methanobacteriota</taxon>
        <taxon>Stenosarchaea group</taxon>
        <taxon>Halobacteria</taxon>
        <taxon>Halobacteriales</taxon>
        <taxon>Natronomonadaceae</taxon>
        <taxon>Natronomonas</taxon>
    </lineage>
</organism>
<keyword evidence="1" id="KW-0472">Membrane</keyword>
<sequence length="122" mass="12614">MTRLRPRWAAAAGGWAAVLLVASVIDPGVADGGTTIPGGTAVFHVGGYAVLAVALSAAFRADDPRRLLVAVTVATLYGAAIELLQGQLPYRTMSALDVGYNAVGAAFGATLWWWRLPGGCCR</sequence>
<dbReference type="EMBL" id="CR936257">
    <property type="protein sequence ID" value="CAI50598.1"/>
    <property type="molecule type" value="Genomic_DNA"/>
</dbReference>
<evidence type="ECO:0000313" key="2">
    <source>
        <dbReference type="EMBL" id="CAI50598.1"/>
    </source>
</evidence>
<accession>A0A1U7EZ99</accession>
<protein>
    <submittedName>
        <fullName evidence="2">VanZ family protein</fullName>
    </submittedName>
</protein>
<dbReference type="KEGG" id="nph:NP_5014A"/>
<keyword evidence="1" id="KW-1133">Transmembrane helix</keyword>
<reference evidence="2 3" key="1">
    <citation type="journal article" date="2005" name="Genome Res.">
        <title>Living with two extremes: conclusions from the genome sequence of Natronomonas pharaonis.</title>
        <authorList>
            <person name="Falb M."/>
            <person name="Pfeiffer F."/>
            <person name="Palm P."/>
            <person name="Rodewald K."/>
            <person name="Hickmann V."/>
            <person name="Tittor J."/>
            <person name="Oesterhelt D."/>
        </authorList>
    </citation>
    <scope>NUCLEOTIDE SEQUENCE [LARGE SCALE GENOMIC DNA]</scope>
    <source>
        <strain evidence="3">ATCC 35678 / DSM 2160 / CIP 103997 / JCM 8858 / NBRC 14720 / NCIMB 2260 / Gabara</strain>
    </source>
</reference>
<proteinExistence type="predicted"/>
<keyword evidence="1" id="KW-0812">Transmembrane</keyword>
<dbReference type="OrthoDB" id="214957at2157"/>
<dbReference type="eggNOG" id="arCOG03232">
    <property type="taxonomic scope" value="Archaea"/>
</dbReference>
<dbReference type="Proteomes" id="UP000002698">
    <property type="component" value="Chromosome"/>
</dbReference>
<dbReference type="GeneID" id="3702228"/>
<dbReference type="RefSeq" id="WP_011324208.1">
    <property type="nucleotide sequence ID" value="NC_007426.1"/>
</dbReference>
<gene>
    <name evidence="2" type="ordered locus">NP_5014A</name>
</gene>
<keyword evidence="3" id="KW-1185">Reference proteome</keyword>
<dbReference type="HOGENOM" id="CLU_096028_4_1_2"/>